<gene>
    <name evidence="2" type="ORF">GALMADRAFT_484448</name>
</gene>
<keyword evidence="3" id="KW-1185">Reference proteome</keyword>
<keyword evidence="1" id="KW-0472">Membrane</keyword>
<keyword evidence="1" id="KW-1133">Transmembrane helix</keyword>
<evidence type="ECO:0000256" key="1">
    <source>
        <dbReference type="SAM" id="Phobius"/>
    </source>
</evidence>
<feature type="non-terminal residue" evidence="2">
    <location>
        <position position="1"/>
    </location>
</feature>
<accession>A0A067SX57</accession>
<organism evidence="2 3">
    <name type="scientific">Galerina marginata (strain CBS 339.88)</name>
    <dbReference type="NCBI Taxonomy" id="685588"/>
    <lineage>
        <taxon>Eukaryota</taxon>
        <taxon>Fungi</taxon>
        <taxon>Dikarya</taxon>
        <taxon>Basidiomycota</taxon>
        <taxon>Agaricomycotina</taxon>
        <taxon>Agaricomycetes</taxon>
        <taxon>Agaricomycetidae</taxon>
        <taxon>Agaricales</taxon>
        <taxon>Agaricineae</taxon>
        <taxon>Strophariaceae</taxon>
        <taxon>Galerina</taxon>
    </lineage>
</organism>
<reference evidence="3" key="1">
    <citation type="journal article" date="2014" name="Proc. Natl. Acad. Sci. U.S.A.">
        <title>Extensive sampling of basidiomycete genomes demonstrates inadequacy of the white-rot/brown-rot paradigm for wood decay fungi.</title>
        <authorList>
            <person name="Riley R."/>
            <person name="Salamov A.A."/>
            <person name="Brown D.W."/>
            <person name="Nagy L.G."/>
            <person name="Floudas D."/>
            <person name="Held B.W."/>
            <person name="Levasseur A."/>
            <person name="Lombard V."/>
            <person name="Morin E."/>
            <person name="Otillar R."/>
            <person name="Lindquist E.A."/>
            <person name="Sun H."/>
            <person name="LaButti K.M."/>
            <person name="Schmutz J."/>
            <person name="Jabbour D."/>
            <person name="Luo H."/>
            <person name="Baker S.E."/>
            <person name="Pisabarro A.G."/>
            <person name="Walton J.D."/>
            <person name="Blanchette R.A."/>
            <person name="Henrissat B."/>
            <person name="Martin F."/>
            <person name="Cullen D."/>
            <person name="Hibbett D.S."/>
            <person name="Grigoriev I.V."/>
        </authorList>
    </citation>
    <scope>NUCLEOTIDE SEQUENCE [LARGE SCALE GENOMIC DNA]</scope>
    <source>
        <strain evidence="3">CBS 339.88</strain>
    </source>
</reference>
<proteinExistence type="predicted"/>
<feature type="transmembrane region" description="Helical" evidence="1">
    <location>
        <begin position="49"/>
        <end position="68"/>
    </location>
</feature>
<sequence>MQKERGSGLPFAGGKQGELIHLFHSLPAMDRARARSRSRDDLRQPSMTFVKPACMIVALLFVGHSLVLV</sequence>
<dbReference type="EMBL" id="KL142380">
    <property type="protein sequence ID" value="KDR75505.1"/>
    <property type="molecule type" value="Genomic_DNA"/>
</dbReference>
<evidence type="ECO:0000313" key="2">
    <source>
        <dbReference type="EMBL" id="KDR75505.1"/>
    </source>
</evidence>
<evidence type="ECO:0000313" key="3">
    <source>
        <dbReference type="Proteomes" id="UP000027222"/>
    </source>
</evidence>
<keyword evidence="1" id="KW-0812">Transmembrane</keyword>
<dbReference type="AlphaFoldDB" id="A0A067SX57"/>
<protein>
    <submittedName>
        <fullName evidence="2">Uncharacterized protein</fullName>
    </submittedName>
</protein>
<dbReference type="Proteomes" id="UP000027222">
    <property type="component" value="Unassembled WGS sequence"/>
</dbReference>
<name>A0A067SX57_GALM3</name>
<dbReference type="HOGENOM" id="CLU_2776095_0_0_1"/>